<evidence type="ECO:0000313" key="4">
    <source>
        <dbReference type="Proteomes" id="UP000190539"/>
    </source>
</evidence>
<gene>
    <name evidence="3" type="ORF">B1H18_21320</name>
</gene>
<keyword evidence="2" id="KW-0812">Transmembrane</keyword>
<organism evidence="3 4">
    <name type="scientific">Streptomyces tsukubensis</name>
    <dbReference type="NCBI Taxonomy" id="83656"/>
    <lineage>
        <taxon>Bacteria</taxon>
        <taxon>Bacillati</taxon>
        <taxon>Actinomycetota</taxon>
        <taxon>Actinomycetes</taxon>
        <taxon>Kitasatosporales</taxon>
        <taxon>Streptomycetaceae</taxon>
        <taxon>Streptomyces</taxon>
    </lineage>
</organism>
<feature type="compositionally biased region" description="Polar residues" evidence="1">
    <location>
        <begin position="477"/>
        <end position="489"/>
    </location>
</feature>
<proteinExistence type="predicted"/>
<dbReference type="STRING" id="83656.B1H18_21320"/>
<evidence type="ECO:0000313" key="3">
    <source>
        <dbReference type="EMBL" id="OON76170.1"/>
    </source>
</evidence>
<keyword evidence="4" id="KW-1185">Reference proteome</keyword>
<feature type="compositionally biased region" description="Low complexity" evidence="1">
    <location>
        <begin position="274"/>
        <end position="293"/>
    </location>
</feature>
<feature type="region of interest" description="Disordered" evidence="1">
    <location>
        <begin position="243"/>
        <end position="307"/>
    </location>
</feature>
<feature type="region of interest" description="Disordered" evidence="1">
    <location>
        <begin position="336"/>
        <end position="489"/>
    </location>
</feature>
<feature type="non-terminal residue" evidence="3">
    <location>
        <position position="489"/>
    </location>
</feature>
<feature type="compositionally biased region" description="Gly residues" evidence="1">
    <location>
        <begin position="414"/>
        <end position="440"/>
    </location>
</feature>
<comment type="caution">
    <text evidence="3">The sequence shown here is derived from an EMBL/GenBank/DDBJ whole genome shotgun (WGS) entry which is preliminary data.</text>
</comment>
<keyword evidence="2" id="KW-0472">Membrane</keyword>
<evidence type="ECO:0000256" key="2">
    <source>
        <dbReference type="SAM" id="Phobius"/>
    </source>
</evidence>
<dbReference type="Proteomes" id="UP000190539">
    <property type="component" value="Unassembled WGS sequence"/>
</dbReference>
<feature type="transmembrane region" description="Helical" evidence="2">
    <location>
        <begin position="104"/>
        <end position="126"/>
    </location>
</feature>
<feature type="compositionally biased region" description="Low complexity" evidence="1">
    <location>
        <begin position="336"/>
        <end position="383"/>
    </location>
</feature>
<name>A0A1V4A627_9ACTN</name>
<protein>
    <submittedName>
        <fullName evidence="3">Uncharacterized protein</fullName>
    </submittedName>
</protein>
<keyword evidence="2" id="KW-1133">Transmembrane helix</keyword>
<dbReference type="EMBL" id="MVFC01000019">
    <property type="protein sequence ID" value="OON76170.1"/>
    <property type="molecule type" value="Genomic_DNA"/>
</dbReference>
<dbReference type="AlphaFoldDB" id="A0A1V4A627"/>
<sequence length="489" mass="47733">MASADSHYTAWDPTPIYELGNAWIDFGDLLGEQLAKMSGAQFDLINGSWTGDSATSMSGAFYEMRNMVTKVVVNCWEMGEAINYYAILRTQQQAEQAKEAVAELISMIVGTVIGAVLGLGTLAITFTKAFQTLLTSLTRVLEGFGTSLANLRFLAPVVEYTKTATSAVPMLGPALSSMGSAVGIGGTILTEYTVINYASAAAGNAAAGVKNDWTKFHPLPVTVEGWAQLIAETGMPMALLSGGKTPKVSSKPGSAGAGDIVNVPTGELPPVVTSHPHSTGSSGAAGTSSGSGPRVTPNAPVVTPGEVTAKPNAALNTKTVIPDPVVTAAGPGTVPGAGAPLKGGRASSGPAGAGNPTVVAAPRPVPSPVRTTGEGAPTTAEGASGAGGGTALPTSVGREGGPVAGEGAVTPSHGPGGSGGPGGPARTGPEVPGGGSGAGAGTRETVTGTPPGGGGGGTPVRTGPGSEHGAVGGSGESVVNTPPATGSTP</sequence>
<evidence type="ECO:0000256" key="1">
    <source>
        <dbReference type="SAM" id="MobiDB-lite"/>
    </source>
</evidence>
<accession>A0A1V4A627</accession>
<reference evidence="3 4" key="1">
    <citation type="submission" date="2017-02" db="EMBL/GenBank/DDBJ databases">
        <title>Draft Genome Sequence of Streptomyces tsukubaensis F601, a Producer of the immunosuppressant tacrolimus FK506.</title>
        <authorList>
            <person name="Zong G."/>
            <person name="Zhong C."/>
            <person name="Fu J."/>
            <person name="Qin R."/>
            <person name="Cao G."/>
        </authorList>
    </citation>
    <scope>NUCLEOTIDE SEQUENCE [LARGE SCALE GENOMIC DNA]</scope>
    <source>
        <strain evidence="3 4">F601</strain>
    </source>
</reference>